<evidence type="ECO:0000313" key="2">
    <source>
        <dbReference type="Proteomes" id="UP000053480"/>
    </source>
</evidence>
<evidence type="ECO:0000313" key="1">
    <source>
        <dbReference type="EMBL" id="MEW9490827.1"/>
    </source>
</evidence>
<organism evidence="1 2">
    <name type="scientific">Candidatus Aramenus sulfurataquae</name>
    <dbReference type="NCBI Taxonomy" id="1326980"/>
    <lineage>
        <taxon>Archaea</taxon>
        <taxon>Thermoproteota</taxon>
        <taxon>Thermoprotei</taxon>
        <taxon>Sulfolobales</taxon>
        <taxon>Sulfolobaceae</taxon>
        <taxon>Candidatus Aramenus</taxon>
    </lineage>
</organism>
<comment type="caution">
    <text evidence="1">The sequence shown here is derived from an EMBL/GenBank/DDBJ whole genome shotgun (WGS) entry which is preliminary data.</text>
</comment>
<accession>A0ACC6TLU1</accession>
<dbReference type="EMBL" id="JZWS03000001">
    <property type="protein sequence ID" value="MEW9490827.1"/>
    <property type="molecule type" value="Genomic_DNA"/>
</dbReference>
<sequence length="583" mass="67868">MAQVEEQNNKGFRLLPAPSKYENGVVKFGDREIKIGGPLPKLAPNEKLIRVTQSLCPACYRLLPATIFEKDEKMYIRKICPEHGEFEDLYYGDVGMYYKFDYWEYEGKGPKVPYVDLKSPCPFNCGLCPMHHQHSALVNLVITNRCDLSCWYCFFFAEKAGYVFEPTLEQIRFMVQQLKRQDITLVIQVTGGEPTLREDLVEIVRLLREEGVKHIQLNTWGGTFAKLYMEDPDKAIKYAVALREAGVNTVYMSFDGTTRKTNPKNHWEIPYTLEVFRRAGMTSVVLVPTVIKTVNDHDLGNIVKFAARNIDVVRSVNFQPVSLTGMMKRNMRAKFRITIPEVLKNIEEQTDGEITRDSWYPIGTSVVFSRLVEALTGKEQFEMANHPTCGAGTYVYVEWRNREPHFIPISKFIDLEGLLEYFKEKTEELKEGASKYWVGVKMLANIRKFIDKEKGPKDFDVYKMLYNIVVNHNYDALGEWHYRTLFLGTMHFMDLYNYDVQRVMRCDIHYVVPDGRVIPFCTYNVLNDLYRDKVLKEYQIPLDEWIRKHGENSIGDAMKYKRVASTLEKGEIYKETYKHFSAM</sequence>
<dbReference type="Proteomes" id="UP000053480">
    <property type="component" value="Unassembled WGS sequence"/>
</dbReference>
<name>A0ACC6TLU1_9CREN</name>
<protein>
    <submittedName>
        <fullName evidence="1">Tetraether lipid synthase Tes</fullName>
    </submittedName>
</protein>
<gene>
    <name evidence="1" type="primary">tes</name>
    <name evidence="1" type="ORF">TQ35_0001265</name>
</gene>
<reference evidence="1" key="1">
    <citation type="submission" date="2024-07" db="EMBL/GenBank/DDBJ databases">
        <title>Metagenome and Metagenome-Assembled Genomes of Archaea from a hot spring from the geothermal field of Los Azufres, Mexico.</title>
        <authorList>
            <person name="Marin-Paredes R."/>
            <person name="Martinez-Romero E."/>
            <person name="Servin-Garciduenas L.E."/>
        </authorList>
    </citation>
    <scope>NUCLEOTIDE SEQUENCE</scope>
    <source>
        <strain evidence="1">AZ1-454</strain>
    </source>
</reference>
<proteinExistence type="predicted"/>